<organism evidence="1 2">
    <name type="scientific">Pseudomonas fluorescens</name>
    <dbReference type="NCBI Taxonomy" id="294"/>
    <lineage>
        <taxon>Bacteria</taxon>
        <taxon>Pseudomonadati</taxon>
        <taxon>Pseudomonadota</taxon>
        <taxon>Gammaproteobacteria</taxon>
        <taxon>Pseudomonadales</taxon>
        <taxon>Pseudomonadaceae</taxon>
        <taxon>Pseudomonas</taxon>
    </lineage>
</organism>
<proteinExistence type="predicted"/>
<dbReference type="NCBIfam" id="TIGR03757">
    <property type="entry name" value="conj_TIGR03757"/>
    <property type="match status" value="1"/>
</dbReference>
<dbReference type="Proteomes" id="UP000239731">
    <property type="component" value="Unassembled WGS sequence"/>
</dbReference>
<accession>A0A2T0HPG8</accession>
<sequence length="126" mass="14010">MAFTFLSATAHAETWVITDQAHPVSVPTGVRIIRLDDQQRLEELLSQQLPNDQRQAEVTIQRYLASPAGKRLQSDLVQAQQGITDAWSVGVEKIPAVVVDRRYVVYGEADVAKAIAQIDRARSLSR</sequence>
<dbReference type="RefSeq" id="WP_056791637.1">
    <property type="nucleotide sequence ID" value="NZ_JBHFFI010000035.1"/>
</dbReference>
<evidence type="ECO:0000313" key="1">
    <source>
        <dbReference type="EMBL" id="PRW84971.1"/>
    </source>
</evidence>
<evidence type="ECO:0000313" key="2">
    <source>
        <dbReference type="Proteomes" id="UP000239731"/>
    </source>
</evidence>
<gene>
    <name evidence="1" type="ORF">C7A10_27870</name>
</gene>
<dbReference type="InterPro" id="IPR011090">
    <property type="entry name" value="Integr_conj_element_PFL4709"/>
</dbReference>
<dbReference type="Pfam" id="PF07511">
    <property type="entry name" value="DUF1525"/>
    <property type="match status" value="1"/>
</dbReference>
<protein>
    <submittedName>
        <fullName evidence="1">TIGR03757 family integrating conjugative element protein</fullName>
    </submittedName>
</protein>
<dbReference type="AlphaFoldDB" id="A0A2T0HPG8"/>
<reference evidence="1 2" key="1">
    <citation type="submission" date="2018-03" db="EMBL/GenBank/DDBJ databases">
        <title>Blue discolouration in mozzarella cheese caused by Pseudomonas fluorescens.</title>
        <authorList>
            <person name="Chiesa F."/>
            <person name="Dalmasso A."/>
            <person name="Lomonaco S."/>
        </authorList>
    </citation>
    <scope>NUCLEOTIDE SEQUENCE [LARGE SCALE GENOMIC DNA]</scope>
    <source>
        <strain evidence="1 2">11293</strain>
    </source>
</reference>
<dbReference type="EMBL" id="PVUH01000027">
    <property type="protein sequence ID" value="PRW84971.1"/>
    <property type="molecule type" value="Genomic_DNA"/>
</dbReference>
<name>A0A2T0HPG8_PSEFL</name>
<comment type="caution">
    <text evidence="1">The sequence shown here is derived from an EMBL/GenBank/DDBJ whole genome shotgun (WGS) entry which is preliminary data.</text>
</comment>